<dbReference type="KEGG" id="dni:HX89_14595"/>
<sequence>MEGRRHGIRLGSEDLISLKAGPHRYNFSASIEYDVIENPSASSAADKFRVTTRGYMYHLLTEDFQDILLWHWHPEGHSHYTGPHLHIGKVQLGLNAVAENFQHVPTGRIAFEDVLLHLIQTSRVETLRTRDESVEVLMSSLQLFHQHRTWHA</sequence>
<gene>
    <name evidence="1" type="ORF">HX89_14595</name>
</gene>
<organism evidence="1 2">
    <name type="scientific">Dermacoccus nishinomiyaensis</name>
    <dbReference type="NCBI Taxonomy" id="1274"/>
    <lineage>
        <taxon>Bacteria</taxon>
        <taxon>Bacillati</taxon>
        <taxon>Actinomycetota</taxon>
        <taxon>Actinomycetes</taxon>
        <taxon>Micrococcales</taxon>
        <taxon>Dermacoccaceae</taxon>
        <taxon>Dermacoccus</taxon>
    </lineage>
</organism>
<proteinExistence type="predicted"/>
<protein>
    <submittedName>
        <fullName evidence="1">Uncharacterized protein</fullName>
    </submittedName>
</protein>
<name>A0A075JJF5_9MICO</name>
<dbReference type="Proteomes" id="UP000027986">
    <property type="component" value="Plasmid unnamed"/>
</dbReference>
<accession>A0A075JJF5</accession>
<keyword evidence="1" id="KW-0614">Plasmid</keyword>
<keyword evidence="2" id="KW-1185">Reference proteome</keyword>
<dbReference type="EMBL" id="CP008890">
    <property type="protein sequence ID" value="AIF41920.1"/>
    <property type="molecule type" value="Genomic_DNA"/>
</dbReference>
<dbReference type="HOGENOM" id="CLU_1719357_0_0_11"/>
<evidence type="ECO:0000313" key="1">
    <source>
        <dbReference type="EMBL" id="AIF41920.1"/>
    </source>
</evidence>
<reference evidence="1 2" key="1">
    <citation type="submission" date="2014-07" db="EMBL/GenBank/DDBJ databases">
        <title>Genome Sequencing of Dermacoccus nishinomiyaensis.</title>
        <authorList>
            <person name="Hong K.W."/>
            <person name="Chan K.G."/>
        </authorList>
    </citation>
    <scope>NUCLEOTIDE SEQUENCE [LARGE SCALE GENOMIC DNA]</scope>
    <source>
        <strain evidence="1 2">M25</strain>
        <plasmid evidence="2">Plasmid unnamed</plasmid>
    </source>
</reference>
<dbReference type="AlphaFoldDB" id="A0A075JJF5"/>
<geneLocation type="plasmid" evidence="1 2">
    <name>unnamed</name>
</geneLocation>
<evidence type="ECO:0000313" key="2">
    <source>
        <dbReference type="Proteomes" id="UP000027986"/>
    </source>
</evidence>